<dbReference type="AlphaFoldDB" id="A0A9P4JNM5"/>
<evidence type="ECO:0000313" key="2">
    <source>
        <dbReference type="Proteomes" id="UP000799536"/>
    </source>
</evidence>
<accession>A0A9P4JNM5</accession>
<proteinExistence type="predicted"/>
<dbReference type="Proteomes" id="UP000799536">
    <property type="component" value="Unassembled WGS sequence"/>
</dbReference>
<evidence type="ECO:0000313" key="1">
    <source>
        <dbReference type="EMBL" id="KAF2199783.1"/>
    </source>
</evidence>
<dbReference type="EMBL" id="ML994056">
    <property type="protein sequence ID" value="KAF2199783.1"/>
    <property type="molecule type" value="Genomic_DNA"/>
</dbReference>
<protein>
    <submittedName>
        <fullName evidence="1">Uncharacterized protein</fullName>
    </submittedName>
</protein>
<comment type="caution">
    <text evidence="1">The sequence shown here is derived from an EMBL/GenBank/DDBJ whole genome shotgun (WGS) entry which is preliminary data.</text>
</comment>
<name>A0A9P4JNM5_9PLEO</name>
<organism evidence="1 2">
    <name type="scientific">Delitschia confertaspora ATCC 74209</name>
    <dbReference type="NCBI Taxonomy" id="1513339"/>
    <lineage>
        <taxon>Eukaryota</taxon>
        <taxon>Fungi</taxon>
        <taxon>Dikarya</taxon>
        <taxon>Ascomycota</taxon>
        <taxon>Pezizomycotina</taxon>
        <taxon>Dothideomycetes</taxon>
        <taxon>Pleosporomycetidae</taxon>
        <taxon>Pleosporales</taxon>
        <taxon>Delitschiaceae</taxon>
        <taxon>Delitschia</taxon>
    </lineage>
</organism>
<gene>
    <name evidence="1" type="ORF">GQ43DRAFT_464540</name>
</gene>
<reference evidence="1" key="1">
    <citation type="journal article" date="2020" name="Stud. Mycol.">
        <title>101 Dothideomycetes genomes: a test case for predicting lifestyles and emergence of pathogens.</title>
        <authorList>
            <person name="Haridas S."/>
            <person name="Albert R."/>
            <person name="Binder M."/>
            <person name="Bloem J."/>
            <person name="Labutti K."/>
            <person name="Salamov A."/>
            <person name="Andreopoulos B."/>
            <person name="Baker S."/>
            <person name="Barry K."/>
            <person name="Bills G."/>
            <person name="Bluhm B."/>
            <person name="Cannon C."/>
            <person name="Castanera R."/>
            <person name="Culley D."/>
            <person name="Daum C."/>
            <person name="Ezra D."/>
            <person name="Gonzalez J."/>
            <person name="Henrissat B."/>
            <person name="Kuo A."/>
            <person name="Liang C."/>
            <person name="Lipzen A."/>
            <person name="Lutzoni F."/>
            <person name="Magnuson J."/>
            <person name="Mondo S."/>
            <person name="Nolan M."/>
            <person name="Ohm R."/>
            <person name="Pangilinan J."/>
            <person name="Park H.-J."/>
            <person name="Ramirez L."/>
            <person name="Alfaro M."/>
            <person name="Sun H."/>
            <person name="Tritt A."/>
            <person name="Yoshinaga Y."/>
            <person name="Zwiers L.-H."/>
            <person name="Turgeon B."/>
            <person name="Goodwin S."/>
            <person name="Spatafora J."/>
            <person name="Crous P."/>
            <person name="Grigoriev I."/>
        </authorList>
    </citation>
    <scope>NUCLEOTIDE SEQUENCE</scope>
    <source>
        <strain evidence="1">ATCC 74209</strain>
    </source>
</reference>
<sequence>MAQPYSSQHTFLLNHNDKINEHISPSKDPFVQEKIIAFDNDRYHNSHLGIQENVSSLSFLGPITGGVKLARRDPNQPHNYIIYVRASSPYAKTLDYVYIRNDTSTVYIHSVDPLEPAQLNSTVSTPFLTIDIILFVKPHTVQFGRGTSISTTYLPISIHPDLWFETYHMTLSSTYGLITGIESLEFTAHAIRITTSSSSIVGNWSLPRSMTFTSKSGDIDVNLVPKRWSSGPSTGSYIHAETRRGDIAIRMPLEKDKLSLRNGTALISAPGGSISGTFVHGAITTLKSGYDITAKLLPYWAFYEWAGIQHNYITTQSGYGSTTVEVLPPQIHTYYGVNPLFFANSCHVQNGGGTMKLTYPGEWGGRAVGRARHGGTVDVRGEDFEEIERNGTTVEIQRRPLGSKLLFETNMAVARLHLKPCSSPFCRISRIHMDEFPEK</sequence>
<keyword evidence="2" id="KW-1185">Reference proteome</keyword>
<dbReference type="OrthoDB" id="3786999at2759"/>